<dbReference type="EMBL" id="FMZV01000008">
    <property type="protein sequence ID" value="SDD57173.1"/>
    <property type="molecule type" value="Genomic_DNA"/>
</dbReference>
<gene>
    <name evidence="2" type="ORF">SAMN04488239_108161</name>
</gene>
<keyword evidence="3" id="KW-1185">Reference proteome</keyword>
<organism evidence="2 3">
    <name type="scientific">Ruegeria marina</name>
    <dbReference type="NCBI Taxonomy" id="639004"/>
    <lineage>
        <taxon>Bacteria</taxon>
        <taxon>Pseudomonadati</taxon>
        <taxon>Pseudomonadota</taxon>
        <taxon>Alphaproteobacteria</taxon>
        <taxon>Rhodobacterales</taxon>
        <taxon>Roseobacteraceae</taxon>
        <taxon>Ruegeria</taxon>
    </lineage>
</organism>
<evidence type="ECO:0000313" key="3">
    <source>
        <dbReference type="Proteomes" id="UP000199628"/>
    </source>
</evidence>
<proteinExistence type="predicted"/>
<dbReference type="Proteomes" id="UP000199628">
    <property type="component" value="Unassembled WGS sequence"/>
</dbReference>
<name>A0A1G6VUS8_9RHOB</name>
<dbReference type="Gene3D" id="3.40.50.10490">
    <property type="entry name" value="Glucose-6-phosphate isomerase like protein, domain 1"/>
    <property type="match status" value="1"/>
</dbReference>
<dbReference type="AlphaFoldDB" id="A0A1G6VUS8"/>
<dbReference type="InterPro" id="IPR046348">
    <property type="entry name" value="SIS_dom_sf"/>
</dbReference>
<dbReference type="GO" id="GO:0003677">
    <property type="term" value="F:DNA binding"/>
    <property type="evidence" value="ECO:0007669"/>
    <property type="project" value="InterPro"/>
</dbReference>
<dbReference type="InterPro" id="IPR000281">
    <property type="entry name" value="HTH_RpiR"/>
</dbReference>
<dbReference type="InterPro" id="IPR001347">
    <property type="entry name" value="SIS_dom"/>
</dbReference>
<dbReference type="PANTHER" id="PTHR30514:SF18">
    <property type="entry name" value="RPIR-FAMILY TRANSCRIPTIONAL REGULATOR"/>
    <property type="match status" value="1"/>
</dbReference>
<accession>A0A1G6VUS8</accession>
<feature type="domain" description="HTH rpiR-type" evidence="1">
    <location>
        <begin position="3"/>
        <end position="79"/>
    </location>
</feature>
<dbReference type="InterPro" id="IPR036388">
    <property type="entry name" value="WH-like_DNA-bd_sf"/>
</dbReference>
<sequence length="281" mass="31820">MNNPVTEIIRSNMPRLTKSEERIARYILNNEAQIGLETGASLAAATQVSEITVSRFLYKLGFRGIRDLKEQLKLTRTETLIESTERVMRLLSGSDSAMIEGESQAIRKLSSQIARPEWQQMATRLSDADRIFVTGFQTVKGMAEDFARRLGVVRDAVRFIAVNEGGLVEWAPPAESIEGLKNLLVLIDIMPYAREAELTCKIARRRGFDVVVFTDEYNNWAYSHTDLVFHAESKTGLFLESTASLNSILNFVVHAVAERNPERARARIDNWMVMTKELDMF</sequence>
<dbReference type="PROSITE" id="PS51071">
    <property type="entry name" value="HTH_RPIR"/>
    <property type="match status" value="1"/>
</dbReference>
<dbReference type="SUPFAM" id="SSF53697">
    <property type="entry name" value="SIS domain"/>
    <property type="match status" value="1"/>
</dbReference>
<dbReference type="Gene3D" id="1.10.10.10">
    <property type="entry name" value="Winged helix-like DNA-binding domain superfamily/Winged helix DNA-binding domain"/>
    <property type="match status" value="1"/>
</dbReference>
<dbReference type="STRING" id="639004.SAMN04488239_108161"/>
<dbReference type="RefSeq" id="WP_093032173.1">
    <property type="nucleotide sequence ID" value="NZ_FMZV01000008.1"/>
</dbReference>
<dbReference type="Pfam" id="PF01380">
    <property type="entry name" value="SIS"/>
    <property type="match status" value="1"/>
</dbReference>
<dbReference type="InterPro" id="IPR009057">
    <property type="entry name" value="Homeodomain-like_sf"/>
</dbReference>
<dbReference type="InterPro" id="IPR047640">
    <property type="entry name" value="RpiR-like"/>
</dbReference>
<reference evidence="3" key="1">
    <citation type="submission" date="2016-10" db="EMBL/GenBank/DDBJ databases">
        <authorList>
            <person name="Varghese N."/>
            <person name="Submissions S."/>
        </authorList>
    </citation>
    <scope>NUCLEOTIDE SEQUENCE [LARGE SCALE GENOMIC DNA]</scope>
    <source>
        <strain evidence="3">CGMCC 1.9108</strain>
    </source>
</reference>
<protein>
    <submittedName>
        <fullName evidence="2">Transcriptional regulator, RpiR family</fullName>
    </submittedName>
</protein>
<dbReference type="Pfam" id="PF01418">
    <property type="entry name" value="HTH_6"/>
    <property type="match status" value="1"/>
</dbReference>
<evidence type="ECO:0000313" key="2">
    <source>
        <dbReference type="EMBL" id="SDD57173.1"/>
    </source>
</evidence>
<dbReference type="GO" id="GO:0097367">
    <property type="term" value="F:carbohydrate derivative binding"/>
    <property type="evidence" value="ECO:0007669"/>
    <property type="project" value="InterPro"/>
</dbReference>
<evidence type="ECO:0000259" key="1">
    <source>
        <dbReference type="PROSITE" id="PS51071"/>
    </source>
</evidence>
<dbReference type="SUPFAM" id="SSF46689">
    <property type="entry name" value="Homeodomain-like"/>
    <property type="match status" value="1"/>
</dbReference>
<dbReference type="PANTHER" id="PTHR30514">
    <property type="entry name" value="GLUCOKINASE"/>
    <property type="match status" value="1"/>
</dbReference>
<dbReference type="OrthoDB" id="8582409at2"/>
<dbReference type="GO" id="GO:0003700">
    <property type="term" value="F:DNA-binding transcription factor activity"/>
    <property type="evidence" value="ECO:0007669"/>
    <property type="project" value="InterPro"/>
</dbReference>
<dbReference type="GO" id="GO:1901135">
    <property type="term" value="P:carbohydrate derivative metabolic process"/>
    <property type="evidence" value="ECO:0007669"/>
    <property type="project" value="InterPro"/>
</dbReference>